<evidence type="ECO:0000313" key="2">
    <source>
        <dbReference type="Proteomes" id="UP000398389"/>
    </source>
</evidence>
<keyword evidence="2" id="KW-1185">Reference proteome</keyword>
<dbReference type="GeneID" id="43582518"/>
<name>A0A5E8BQT1_9ASCO</name>
<organism evidence="1 2">
    <name type="scientific">Magnusiomyces paraingens</name>
    <dbReference type="NCBI Taxonomy" id="2606893"/>
    <lineage>
        <taxon>Eukaryota</taxon>
        <taxon>Fungi</taxon>
        <taxon>Dikarya</taxon>
        <taxon>Ascomycota</taxon>
        <taxon>Saccharomycotina</taxon>
        <taxon>Dipodascomycetes</taxon>
        <taxon>Dipodascales</taxon>
        <taxon>Dipodascaceae</taxon>
        <taxon>Magnusiomyces</taxon>
    </lineage>
</organism>
<dbReference type="AlphaFoldDB" id="A0A5E8BQT1"/>
<evidence type="ECO:0000313" key="1">
    <source>
        <dbReference type="EMBL" id="VVT53693.1"/>
    </source>
</evidence>
<dbReference type="EMBL" id="CABVLU010000003">
    <property type="protein sequence ID" value="VVT53693.1"/>
    <property type="molecule type" value="Genomic_DNA"/>
</dbReference>
<protein>
    <submittedName>
        <fullName evidence="1">Uncharacterized protein</fullName>
    </submittedName>
</protein>
<proteinExistence type="predicted"/>
<dbReference type="OrthoDB" id="3997099at2759"/>
<dbReference type="RefSeq" id="XP_031854309.1">
    <property type="nucleotide sequence ID" value="XM_031998418.1"/>
</dbReference>
<sequence>MRRVHFRKLDSHRIPVLQLYKSILRNTLHLTLPQNDVHTLRTEITEQFKAGRNSMAIIKTKYLLQMAQVWSTHIYNAVRDPKSESLNWIKARMIEQKQQREYECRIQQDKNITKPTRPTGEALVNVQRRSTYTVFRHRMLRSYQKSGRISAKSELDETYLNSVLIPEFMERKAEQKLQRRRAIETGSPQSARIVYIPTPIGTFYFLRYPPKKMKRNLASLIHNHIHTNKMAQIDQLKGLIKLAEYEAQWEYDLEQGSSGGQQQLDALKREWLAPISASIKGINSSVWKRGHKNEIYLSTLLMRKKQKDRIYQGIHERKLKKWKQYDQEREKDPLRFLMHYNVRNAM</sequence>
<accession>A0A5E8BQT1</accession>
<reference evidence="1 2" key="1">
    <citation type="submission" date="2019-09" db="EMBL/GenBank/DDBJ databases">
        <authorList>
            <person name="Brejova B."/>
        </authorList>
    </citation>
    <scope>NUCLEOTIDE SEQUENCE [LARGE SCALE GENOMIC DNA]</scope>
</reference>
<gene>
    <name evidence="1" type="ORF">SAPINGB_P003702</name>
</gene>
<dbReference type="Proteomes" id="UP000398389">
    <property type="component" value="Unassembled WGS sequence"/>
</dbReference>